<dbReference type="RefSeq" id="WP_130510052.1">
    <property type="nucleotide sequence ID" value="NZ_SHKY01000001.1"/>
</dbReference>
<accession>A0A4Q7ZK22</accession>
<evidence type="ECO:0000313" key="2">
    <source>
        <dbReference type="Proteomes" id="UP000292564"/>
    </source>
</evidence>
<organism evidence="1 2">
    <name type="scientific">Krasilnikovia cinnamomea</name>
    <dbReference type="NCBI Taxonomy" id="349313"/>
    <lineage>
        <taxon>Bacteria</taxon>
        <taxon>Bacillati</taxon>
        <taxon>Actinomycetota</taxon>
        <taxon>Actinomycetes</taxon>
        <taxon>Micromonosporales</taxon>
        <taxon>Micromonosporaceae</taxon>
        <taxon>Krasilnikovia</taxon>
    </lineage>
</organism>
<dbReference type="OrthoDB" id="3382537at2"/>
<dbReference type="EMBL" id="SHKY01000001">
    <property type="protein sequence ID" value="RZU51257.1"/>
    <property type="molecule type" value="Genomic_DNA"/>
</dbReference>
<sequence>MLTFPTSHALTDALITAIQTPDLTARLPIVLFLYEVADTDTEHLIRCHVVRPRHSSGAEGLDTTIVGRLEALTRGHTDTQGPIPALMAAVHATTGDAPGFRMLACAALDDDIVIAANEPHGCRRLDAVDIDGRVYQLTRYHAETHPIVTVDDADEPRDTPATIPALQNALKIAVRLASRV</sequence>
<dbReference type="AlphaFoldDB" id="A0A4Q7ZK22"/>
<evidence type="ECO:0000313" key="1">
    <source>
        <dbReference type="EMBL" id="RZU51257.1"/>
    </source>
</evidence>
<keyword evidence="2" id="KW-1185">Reference proteome</keyword>
<comment type="caution">
    <text evidence="1">The sequence shown here is derived from an EMBL/GenBank/DDBJ whole genome shotgun (WGS) entry which is preliminary data.</text>
</comment>
<reference evidence="1 2" key="1">
    <citation type="submission" date="2019-02" db="EMBL/GenBank/DDBJ databases">
        <title>Sequencing the genomes of 1000 actinobacteria strains.</title>
        <authorList>
            <person name="Klenk H.-P."/>
        </authorList>
    </citation>
    <scope>NUCLEOTIDE SEQUENCE [LARGE SCALE GENOMIC DNA]</scope>
    <source>
        <strain evidence="1 2">DSM 45162</strain>
    </source>
</reference>
<gene>
    <name evidence="1" type="ORF">EV385_3067</name>
</gene>
<name>A0A4Q7ZK22_9ACTN</name>
<dbReference type="Proteomes" id="UP000292564">
    <property type="component" value="Unassembled WGS sequence"/>
</dbReference>
<protein>
    <submittedName>
        <fullName evidence="1">Uncharacterized protein</fullName>
    </submittedName>
</protein>
<proteinExistence type="predicted"/>